<organism evidence="2 3">
    <name type="scientific">Pseudomonas parafulva</name>
    <dbReference type="NCBI Taxonomy" id="157782"/>
    <lineage>
        <taxon>Bacteria</taxon>
        <taxon>Pseudomonadati</taxon>
        <taxon>Pseudomonadota</taxon>
        <taxon>Gammaproteobacteria</taxon>
        <taxon>Pseudomonadales</taxon>
        <taxon>Pseudomonadaceae</taxon>
        <taxon>Pseudomonas</taxon>
    </lineage>
</organism>
<evidence type="ECO:0000313" key="1">
    <source>
        <dbReference type="EMBL" id="AQW70311.1"/>
    </source>
</evidence>
<reference evidence="2 3" key="1">
    <citation type="journal article" date="2016" name="Front. Microbiol.">
        <title>Genomic Resource of Rice Seed Associated Bacteria.</title>
        <authorList>
            <person name="Midha S."/>
            <person name="Bansal K."/>
            <person name="Sharma S."/>
            <person name="Kumar N."/>
            <person name="Patil P.P."/>
            <person name="Chaudhry V."/>
            <person name="Patil P.B."/>
        </authorList>
    </citation>
    <scope>NUCLEOTIDE SEQUENCE [LARGE SCALE GENOMIC DNA]</scope>
    <source>
        <strain evidence="2 3">NS96</strain>
    </source>
</reference>
<accession>A0AAJ0LKV8</accession>
<evidence type="ECO:0000313" key="2">
    <source>
        <dbReference type="EMBL" id="KTT18427.1"/>
    </source>
</evidence>
<dbReference type="EMBL" id="LDSN01000018">
    <property type="protein sequence ID" value="KTT18427.1"/>
    <property type="molecule type" value="Genomic_DNA"/>
</dbReference>
<evidence type="ECO:0000313" key="3">
    <source>
        <dbReference type="Proteomes" id="UP000071644"/>
    </source>
</evidence>
<dbReference type="Proteomes" id="UP000191010">
    <property type="component" value="Chromosome"/>
</dbReference>
<reference evidence="1 4" key="2">
    <citation type="submission" date="2017-02" db="EMBL/GenBank/DDBJ databases">
        <authorList>
            <person name="Guo L."/>
        </authorList>
    </citation>
    <scope>NUCLEOTIDE SEQUENCE [LARGE SCALE GENOMIC DNA]</scope>
    <source>
        <strain evidence="1 4">PRS09-11288</strain>
    </source>
</reference>
<dbReference type="AlphaFoldDB" id="A0AAJ0LKV8"/>
<dbReference type="EMBL" id="CP019952">
    <property type="protein sequence ID" value="AQW70311.1"/>
    <property type="molecule type" value="Genomic_DNA"/>
</dbReference>
<keyword evidence="4" id="KW-1185">Reference proteome</keyword>
<protein>
    <submittedName>
        <fullName evidence="2">Uncharacterized protein</fullName>
    </submittedName>
</protein>
<dbReference type="Proteomes" id="UP000071644">
    <property type="component" value="Unassembled WGS sequence"/>
</dbReference>
<sequence>MPMEVVSHPYEDLQGCLRVAQLEANLVHNQHLDSQRWFEHFLTNLERYGALLFERTTRTIPYVPTEAVFEDIFSGWIPAPQGKNLKFQRVGNDILQGLKQPDPALLKIRSASSHMLIDFDTDEAARPVAIVLHMACSTNPDTSRTKALLELDHLGIRLVDEYAALYRDCVERRLEAHSSIDHL</sequence>
<name>A0AAJ0LKV8_9PSED</name>
<gene>
    <name evidence="1" type="ORF">B2J77_19815</name>
    <name evidence="2" type="ORF">NS96R_07525</name>
</gene>
<proteinExistence type="predicted"/>
<evidence type="ECO:0000313" key="4">
    <source>
        <dbReference type="Proteomes" id="UP000191010"/>
    </source>
</evidence>
<dbReference type="RefSeq" id="WP_058638096.1">
    <property type="nucleotide sequence ID" value="NZ_CP019952.1"/>
</dbReference>